<proteinExistence type="predicted"/>
<reference evidence="1" key="1">
    <citation type="submission" date="2014-09" db="EMBL/GenBank/DDBJ databases">
        <authorList>
            <person name="Magalhaes I.L.F."/>
            <person name="Oliveira U."/>
            <person name="Santos F.R."/>
            <person name="Vidigal T.H.D.A."/>
            <person name="Brescovit A.D."/>
            <person name="Santos A.J."/>
        </authorList>
    </citation>
    <scope>NUCLEOTIDE SEQUENCE</scope>
    <source>
        <tissue evidence="1">Shoot tissue taken approximately 20 cm above the soil surface</tissue>
    </source>
</reference>
<reference evidence="1" key="2">
    <citation type="journal article" date="2015" name="Data Brief">
        <title>Shoot transcriptome of the giant reed, Arundo donax.</title>
        <authorList>
            <person name="Barrero R.A."/>
            <person name="Guerrero F.D."/>
            <person name="Moolhuijzen P."/>
            <person name="Goolsby J.A."/>
            <person name="Tidwell J."/>
            <person name="Bellgard S.E."/>
            <person name="Bellgard M.I."/>
        </authorList>
    </citation>
    <scope>NUCLEOTIDE SEQUENCE</scope>
    <source>
        <tissue evidence="1">Shoot tissue taken approximately 20 cm above the soil surface</tissue>
    </source>
</reference>
<evidence type="ECO:0000313" key="1">
    <source>
        <dbReference type="EMBL" id="JAD66815.1"/>
    </source>
</evidence>
<dbReference type="EMBL" id="GBRH01231080">
    <property type="protein sequence ID" value="JAD66815.1"/>
    <property type="molecule type" value="Transcribed_RNA"/>
</dbReference>
<name>A0A0A9C081_ARUDO</name>
<protein>
    <submittedName>
        <fullName evidence="1">Uncharacterized protein</fullName>
    </submittedName>
</protein>
<sequence>MIKQLKIFILQCKKKLSLQSICYLFS</sequence>
<organism evidence="1">
    <name type="scientific">Arundo donax</name>
    <name type="common">Giant reed</name>
    <name type="synonym">Donax arundinaceus</name>
    <dbReference type="NCBI Taxonomy" id="35708"/>
    <lineage>
        <taxon>Eukaryota</taxon>
        <taxon>Viridiplantae</taxon>
        <taxon>Streptophyta</taxon>
        <taxon>Embryophyta</taxon>
        <taxon>Tracheophyta</taxon>
        <taxon>Spermatophyta</taxon>
        <taxon>Magnoliopsida</taxon>
        <taxon>Liliopsida</taxon>
        <taxon>Poales</taxon>
        <taxon>Poaceae</taxon>
        <taxon>PACMAD clade</taxon>
        <taxon>Arundinoideae</taxon>
        <taxon>Arundineae</taxon>
        <taxon>Arundo</taxon>
    </lineage>
</organism>
<accession>A0A0A9C081</accession>
<dbReference type="AlphaFoldDB" id="A0A0A9C081"/>